<protein>
    <submittedName>
        <fullName evidence="2">LytTR family transcriptional regulator</fullName>
    </submittedName>
</protein>
<dbReference type="Proteomes" id="UP001286174">
    <property type="component" value="Unassembled WGS sequence"/>
</dbReference>
<dbReference type="InterPro" id="IPR032710">
    <property type="entry name" value="NTF2-like_dom_sf"/>
</dbReference>
<accession>A0AB35U4N3</accession>
<dbReference type="Gene3D" id="2.40.50.1020">
    <property type="entry name" value="LytTr DNA-binding domain"/>
    <property type="match status" value="1"/>
</dbReference>
<evidence type="ECO:0000259" key="1">
    <source>
        <dbReference type="SMART" id="SM00850"/>
    </source>
</evidence>
<dbReference type="SMART" id="SM00850">
    <property type="entry name" value="LytTR"/>
    <property type="match status" value="1"/>
</dbReference>
<dbReference type="AlphaFoldDB" id="A0AB35U4N3"/>
<comment type="caution">
    <text evidence="2">The sequence shown here is derived from an EMBL/GenBank/DDBJ whole genome shotgun (WGS) entry which is preliminary data.</text>
</comment>
<reference evidence="2 3" key="1">
    <citation type="submission" date="2022-03" db="EMBL/GenBank/DDBJ databases">
        <title>Novel taxa within the pig intestine.</title>
        <authorList>
            <person name="Wylensek D."/>
            <person name="Bishof K."/>
            <person name="Afrizal A."/>
            <person name="Clavel T."/>
        </authorList>
    </citation>
    <scope>NUCLEOTIDE SEQUENCE [LARGE SCALE GENOMIC DNA]</scope>
    <source>
        <strain evidence="2 3">CLA-KB-P133</strain>
    </source>
</reference>
<keyword evidence="3" id="KW-1185">Reference proteome</keyword>
<dbReference type="RefSeq" id="WP_370596004.1">
    <property type="nucleotide sequence ID" value="NZ_JALBUR010000012.1"/>
</dbReference>
<dbReference type="EMBL" id="JALBUR010000012">
    <property type="protein sequence ID" value="MDX8419674.1"/>
    <property type="molecule type" value="Genomic_DNA"/>
</dbReference>
<proteinExistence type="predicted"/>
<gene>
    <name evidence="2" type="ORF">MOZ60_06160</name>
</gene>
<feature type="domain" description="HTH LytTR-type" evidence="1">
    <location>
        <begin position="163"/>
        <end position="256"/>
    </location>
</feature>
<dbReference type="SUPFAM" id="SSF54427">
    <property type="entry name" value="NTF2-like"/>
    <property type="match status" value="1"/>
</dbReference>
<dbReference type="GO" id="GO:0003677">
    <property type="term" value="F:DNA binding"/>
    <property type="evidence" value="ECO:0007669"/>
    <property type="project" value="InterPro"/>
</dbReference>
<organism evidence="2 3">
    <name type="scientific">Grylomicrobium aquisgranensis</name>
    <dbReference type="NCBI Taxonomy" id="2926318"/>
    <lineage>
        <taxon>Bacteria</taxon>
        <taxon>Bacillati</taxon>
        <taxon>Bacillota</taxon>
        <taxon>Erysipelotrichia</taxon>
        <taxon>Erysipelotrichales</taxon>
        <taxon>Erysipelotrichaceae</taxon>
        <taxon>Grylomicrobium</taxon>
    </lineage>
</organism>
<dbReference type="Pfam" id="PF04397">
    <property type="entry name" value="LytTR"/>
    <property type="match status" value="1"/>
</dbReference>
<evidence type="ECO:0000313" key="2">
    <source>
        <dbReference type="EMBL" id="MDX8419674.1"/>
    </source>
</evidence>
<name>A0AB35U4N3_9FIRM</name>
<evidence type="ECO:0000313" key="3">
    <source>
        <dbReference type="Proteomes" id="UP001286174"/>
    </source>
</evidence>
<sequence length="265" mass="30815">MSMNRKELIHRTMQYILDLMDVNVTNTCACLAEDVYWIGMHEGEIFHGRKEVYQKLAEAVHPMHGQISGITSTATELAPSALSIMTEFRMMFSQPSNFSSAVMIRIHVIWAMRNGIARIVFHQSSIAEPINTSSKMFSFQMDETTLDRFPLKDDRVLIRGLNDYYFYYPVSSISWMESVDRSTHTMIHLPNRNIISIDRLRSFDANYGSSFLRVSRSIMVNPFYIRQLTRYQLLMDNGDIIPVPEKKYMIIKKELADWSNSSIKR</sequence>
<dbReference type="InterPro" id="IPR007492">
    <property type="entry name" value="LytTR_DNA-bd_dom"/>
</dbReference>